<comment type="caution">
    <text evidence="2">The sequence shown here is derived from an EMBL/GenBank/DDBJ whole genome shotgun (WGS) entry which is preliminary data.</text>
</comment>
<organism evidence="2 3">
    <name type="scientific">Plakobranchus ocellatus</name>
    <dbReference type="NCBI Taxonomy" id="259542"/>
    <lineage>
        <taxon>Eukaryota</taxon>
        <taxon>Metazoa</taxon>
        <taxon>Spiralia</taxon>
        <taxon>Lophotrochozoa</taxon>
        <taxon>Mollusca</taxon>
        <taxon>Gastropoda</taxon>
        <taxon>Heterobranchia</taxon>
        <taxon>Euthyneura</taxon>
        <taxon>Panpulmonata</taxon>
        <taxon>Sacoglossa</taxon>
        <taxon>Placobranchoidea</taxon>
        <taxon>Plakobranchidae</taxon>
        <taxon>Plakobranchus</taxon>
    </lineage>
</organism>
<dbReference type="Proteomes" id="UP000735302">
    <property type="component" value="Unassembled WGS sequence"/>
</dbReference>
<dbReference type="AlphaFoldDB" id="A0AAV3ZJI6"/>
<evidence type="ECO:0000313" key="3">
    <source>
        <dbReference type="Proteomes" id="UP000735302"/>
    </source>
</evidence>
<sequence length="100" mass="10424">MKISSSRRNCLGTRHKSRLFLLCAAQPLAGCGGGPTTVSCRPGARNKYSGNAHVHTHTNRLSSLSFSLSPSPSLRADDTTLSGSEKQTGEGGNALPASLQ</sequence>
<keyword evidence="3" id="KW-1185">Reference proteome</keyword>
<accession>A0AAV3ZJI6</accession>
<feature type="compositionally biased region" description="Low complexity" evidence="1">
    <location>
        <begin position="63"/>
        <end position="74"/>
    </location>
</feature>
<evidence type="ECO:0000256" key="1">
    <source>
        <dbReference type="SAM" id="MobiDB-lite"/>
    </source>
</evidence>
<feature type="region of interest" description="Disordered" evidence="1">
    <location>
        <begin position="63"/>
        <end position="100"/>
    </location>
</feature>
<name>A0AAV3ZJI6_9GAST</name>
<proteinExistence type="predicted"/>
<protein>
    <recommendedName>
        <fullName evidence="4">Secreted protein</fullName>
    </recommendedName>
</protein>
<reference evidence="2 3" key="1">
    <citation type="journal article" date="2021" name="Elife">
        <title>Chloroplast acquisition without the gene transfer in kleptoplastic sea slugs, Plakobranchus ocellatus.</title>
        <authorList>
            <person name="Maeda T."/>
            <person name="Takahashi S."/>
            <person name="Yoshida T."/>
            <person name="Shimamura S."/>
            <person name="Takaki Y."/>
            <person name="Nagai Y."/>
            <person name="Toyoda A."/>
            <person name="Suzuki Y."/>
            <person name="Arimoto A."/>
            <person name="Ishii H."/>
            <person name="Satoh N."/>
            <person name="Nishiyama T."/>
            <person name="Hasebe M."/>
            <person name="Maruyama T."/>
            <person name="Minagawa J."/>
            <person name="Obokata J."/>
            <person name="Shigenobu S."/>
        </authorList>
    </citation>
    <scope>NUCLEOTIDE SEQUENCE [LARGE SCALE GENOMIC DNA]</scope>
</reference>
<evidence type="ECO:0000313" key="2">
    <source>
        <dbReference type="EMBL" id="GFN95488.1"/>
    </source>
</evidence>
<dbReference type="EMBL" id="BLXT01002514">
    <property type="protein sequence ID" value="GFN95488.1"/>
    <property type="molecule type" value="Genomic_DNA"/>
</dbReference>
<gene>
    <name evidence="2" type="ORF">PoB_002199400</name>
</gene>
<evidence type="ECO:0008006" key="4">
    <source>
        <dbReference type="Google" id="ProtNLM"/>
    </source>
</evidence>